<comment type="function">
    <text evidence="7">Catalyzes the transfer of the diacylglyceryl group from phosphatidylglycerol to the sulfhydryl group of the N-terminal cysteine of a prolipoprotein, the first step in the formation of mature lipoproteins.</text>
</comment>
<dbReference type="AlphaFoldDB" id="A0A3G2R614"/>
<proteinExistence type="inferred from homology"/>
<keyword evidence="2 7" id="KW-1003">Cell membrane</keyword>
<reference evidence="8 9" key="1">
    <citation type="submission" date="2018-10" db="EMBL/GenBank/DDBJ databases">
        <authorList>
            <person name="Zhang X."/>
        </authorList>
    </citation>
    <scope>NUCLEOTIDE SEQUENCE [LARGE SCALE GENOMIC DNA]</scope>
    <source>
        <strain evidence="8 9">SK-G1</strain>
    </source>
</reference>
<dbReference type="RefSeq" id="WP_122014959.1">
    <property type="nucleotide sequence ID" value="NZ_CP033169.1"/>
</dbReference>
<feature type="binding site" evidence="7">
    <location>
        <position position="129"/>
    </location>
    <ligand>
        <name>a 1,2-diacyl-sn-glycero-3-phospho-(1'-sn-glycerol)</name>
        <dbReference type="ChEBI" id="CHEBI:64716"/>
    </ligand>
</feature>
<dbReference type="UniPathway" id="UPA00664"/>
<feature type="transmembrane region" description="Helical" evidence="7">
    <location>
        <begin position="207"/>
        <end position="227"/>
    </location>
</feature>
<accession>A0A3G2R614</accession>
<comment type="pathway">
    <text evidence="7">Protein modification; lipoprotein biosynthesis (diacylglyceryl transfer).</text>
</comment>
<comment type="catalytic activity">
    <reaction evidence="7">
        <text>L-cysteinyl-[prolipoprotein] + a 1,2-diacyl-sn-glycero-3-phospho-(1'-sn-glycerol) = an S-1,2-diacyl-sn-glyceryl-L-cysteinyl-[prolipoprotein] + sn-glycerol 1-phosphate + H(+)</text>
        <dbReference type="Rhea" id="RHEA:56712"/>
        <dbReference type="Rhea" id="RHEA-COMP:14679"/>
        <dbReference type="Rhea" id="RHEA-COMP:14680"/>
        <dbReference type="ChEBI" id="CHEBI:15378"/>
        <dbReference type="ChEBI" id="CHEBI:29950"/>
        <dbReference type="ChEBI" id="CHEBI:57685"/>
        <dbReference type="ChEBI" id="CHEBI:64716"/>
        <dbReference type="ChEBI" id="CHEBI:140658"/>
        <dbReference type="EC" id="2.5.1.145"/>
    </reaction>
</comment>
<dbReference type="InterPro" id="IPR001640">
    <property type="entry name" value="Lgt"/>
</dbReference>
<feature type="transmembrane region" description="Helical" evidence="7">
    <location>
        <begin position="12"/>
        <end position="31"/>
    </location>
</feature>
<keyword evidence="6 7" id="KW-0472">Membrane</keyword>
<comment type="subcellular location">
    <subcellularLocation>
        <location evidence="7">Cell membrane</location>
        <topology evidence="7">Multi-pass membrane protein</topology>
    </subcellularLocation>
</comment>
<gene>
    <name evidence="7 8" type="primary">lgt</name>
    <name evidence="8" type="ORF">D2962_10655</name>
</gene>
<dbReference type="HAMAP" id="MF_01147">
    <property type="entry name" value="Lgt"/>
    <property type="match status" value="1"/>
</dbReference>
<dbReference type="Pfam" id="PF01790">
    <property type="entry name" value="LGT"/>
    <property type="match status" value="1"/>
</dbReference>
<evidence type="ECO:0000256" key="6">
    <source>
        <dbReference type="ARBA" id="ARBA00023136"/>
    </source>
</evidence>
<feature type="transmembrane region" description="Helical" evidence="7">
    <location>
        <begin position="183"/>
        <end position="201"/>
    </location>
</feature>
<feature type="transmembrane region" description="Helical" evidence="7">
    <location>
        <begin position="110"/>
        <end position="128"/>
    </location>
</feature>
<dbReference type="Proteomes" id="UP000280960">
    <property type="component" value="Chromosome"/>
</dbReference>
<dbReference type="GO" id="GO:0008961">
    <property type="term" value="F:phosphatidylglycerol-prolipoprotein diacylglyceryl transferase activity"/>
    <property type="evidence" value="ECO:0007669"/>
    <property type="project" value="UniProtKB-UniRule"/>
</dbReference>
<dbReference type="PANTHER" id="PTHR30589:SF0">
    <property type="entry name" value="PHOSPHATIDYLGLYCEROL--PROLIPOPROTEIN DIACYLGLYCERYL TRANSFERASE"/>
    <property type="match status" value="1"/>
</dbReference>
<dbReference type="EC" id="2.5.1.145" evidence="7"/>
<dbReference type="NCBIfam" id="TIGR00544">
    <property type="entry name" value="lgt"/>
    <property type="match status" value="1"/>
</dbReference>
<keyword evidence="8" id="KW-0449">Lipoprotein</keyword>
<name>A0A3G2R614_9FIRM</name>
<keyword evidence="3 7" id="KW-0808">Transferase</keyword>
<evidence type="ECO:0000256" key="1">
    <source>
        <dbReference type="ARBA" id="ARBA00007150"/>
    </source>
</evidence>
<evidence type="ECO:0000256" key="7">
    <source>
        <dbReference type="HAMAP-Rule" id="MF_01147"/>
    </source>
</evidence>
<feature type="transmembrane region" description="Helical" evidence="7">
    <location>
        <begin position="155"/>
        <end position="171"/>
    </location>
</feature>
<evidence type="ECO:0000256" key="3">
    <source>
        <dbReference type="ARBA" id="ARBA00022679"/>
    </source>
</evidence>
<evidence type="ECO:0000256" key="2">
    <source>
        <dbReference type="ARBA" id="ARBA00022475"/>
    </source>
</evidence>
<evidence type="ECO:0000313" key="9">
    <source>
        <dbReference type="Proteomes" id="UP000280960"/>
    </source>
</evidence>
<feature type="transmembrane region" description="Helical" evidence="7">
    <location>
        <begin position="86"/>
        <end position="103"/>
    </location>
</feature>
<comment type="similarity">
    <text evidence="1 7">Belongs to the Lgt family.</text>
</comment>
<protein>
    <recommendedName>
        <fullName evidence="7">Phosphatidylglycerol--prolipoprotein diacylglyceryl transferase</fullName>
        <ecNumber evidence="7">2.5.1.145</ecNumber>
    </recommendedName>
</protein>
<keyword evidence="9" id="KW-1185">Reference proteome</keyword>
<dbReference type="EMBL" id="CP033169">
    <property type="protein sequence ID" value="AYO31004.1"/>
    <property type="molecule type" value="Genomic_DNA"/>
</dbReference>
<evidence type="ECO:0000256" key="5">
    <source>
        <dbReference type="ARBA" id="ARBA00022989"/>
    </source>
</evidence>
<dbReference type="KEGG" id="bacg:D2962_10655"/>
<keyword evidence="4 7" id="KW-0812">Transmembrane</keyword>
<keyword evidence="5 7" id="KW-1133">Transmembrane helix</keyword>
<dbReference type="GO" id="GO:0042158">
    <property type="term" value="P:lipoprotein biosynthetic process"/>
    <property type="evidence" value="ECO:0007669"/>
    <property type="project" value="UniProtKB-UniRule"/>
</dbReference>
<feature type="transmembrane region" description="Helical" evidence="7">
    <location>
        <begin position="43"/>
        <end position="66"/>
    </location>
</feature>
<organism evidence="8 9">
    <name type="scientific">Biomaibacter acetigenes</name>
    <dbReference type="NCBI Taxonomy" id="2316383"/>
    <lineage>
        <taxon>Bacteria</taxon>
        <taxon>Bacillati</taxon>
        <taxon>Bacillota</taxon>
        <taxon>Clostridia</taxon>
        <taxon>Thermosediminibacterales</taxon>
        <taxon>Tepidanaerobacteraceae</taxon>
        <taxon>Biomaibacter</taxon>
    </lineage>
</organism>
<sequence length="245" mass="27402">MNILFKLGPFTIYKLGFFVALGILAGMYLVLKEAKRKSLNEDDVLNFSMLIIISGFIGARLLFVLLDLPFYLKNPAMILHVNEGGLSFHGAILGGLIAAVIYTRMKKINFFKLADIVAPSLALGYGIGRIGCDIYGKVTNVPWAVVVNGVSRHPAQLYSALAGFIIFMILWNRREKIRYDGELFVSFVVLYSIYRFIIEFFRDSVMAGPLSVAQWTSLALVVLGVIYNQARISKVLYKNLPPNHL</sequence>
<evidence type="ECO:0000256" key="4">
    <source>
        <dbReference type="ARBA" id="ARBA00022692"/>
    </source>
</evidence>
<dbReference type="PANTHER" id="PTHR30589">
    <property type="entry name" value="PROLIPOPROTEIN DIACYLGLYCERYL TRANSFERASE"/>
    <property type="match status" value="1"/>
</dbReference>
<evidence type="ECO:0000313" key="8">
    <source>
        <dbReference type="EMBL" id="AYO31004.1"/>
    </source>
</evidence>
<dbReference type="GO" id="GO:0005886">
    <property type="term" value="C:plasma membrane"/>
    <property type="evidence" value="ECO:0007669"/>
    <property type="project" value="UniProtKB-SubCell"/>
</dbReference>